<proteinExistence type="predicted"/>
<gene>
    <name evidence="2" type="ORF">ECPE_LOCUS15540</name>
</gene>
<dbReference type="WBParaSite" id="ECPE_0001558001-mRNA-1">
    <property type="protein sequence ID" value="ECPE_0001558001-mRNA-1"/>
    <property type="gene ID" value="ECPE_0001558001"/>
</dbReference>
<protein>
    <submittedName>
        <fullName evidence="2 4">Uncharacterized protein</fullName>
    </submittedName>
</protein>
<reference evidence="2 3" key="2">
    <citation type="submission" date="2018-11" db="EMBL/GenBank/DDBJ databases">
        <authorList>
            <consortium name="Pathogen Informatics"/>
        </authorList>
    </citation>
    <scope>NUCLEOTIDE SEQUENCE [LARGE SCALE GENOMIC DNA]</scope>
    <source>
        <strain evidence="2 3">Egypt</strain>
    </source>
</reference>
<reference evidence="4" key="1">
    <citation type="submission" date="2016-06" db="UniProtKB">
        <authorList>
            <consortium name="WormBaseParasite"/>
        </authorList>
    </citation>
    <scope>IDENTIFICATION</scope>
</reference>
<dbReference type="EMBL" id="UZAN01060897">
    <property type="protein sequence ID" value="VDP92812.1"/>
    <property type="molecule type" value="Genomic_DNA"/>
</dbReference>
<evidence type="ECO:0000313" key="2">
    <source>
        <dbReference type="EMBL" id="VDP92812.1"/>
    </source>
</evidence>
<evidence type="ECO:0000313" key="3">
    <source>
        <dbReference type="Proteomes" id="UP000272942"/>
    </source>
</evidence>
<dbReference type="AlphaFoldDB" id="A0A183B8K5"/>
<keyword evidence="3" id="KW-1185">Reference proteome</keyword>
<evidence type="ECO:0000256" key="1">
    <source>
        <dbReference type="SAM" id="MobiDB-lite"/>
    </source>
</evidence>
<feature type="compositionally biased region" description="Polar residues" evidence="1">
    <location>
        <begin position="9"/>
        <end position="18"/>
    </location>
</feature>
<sequence>MDFPDSSDQKSGISTQKRGQLLGEPRVACPALDGTNEQRDLERRRQLLNRRRRLRQIHPGCQSIVSCCYRFGDCLQCRVPLKLPEVQRTTVPNTASSDQPHNFLTPSKKRRSLFDAFRMCRIGRQRDKTGSATTNVQVRGSLTPGEQSQFTAIGLDRSTLWKPLDNLEDEEFEVKTLSMQLQKPVAYVANAESDGRSKHLVGSCLHKVCATCGCRLQLSSNACVNCRKPNSAWDSSWKDQTGAGDCPYSMPNRTPTHLPVGVTCAESVDESIDPGFALTQSSMQILDCASARLGAKVLPEKLFNTASMMHLLHPKLKQICYPRSKLIEHQRLSKRAFGWIILAEAPNLDQLIRRHRMLSLTTAERLGLTPSPEPCSSHANNRFGMFEILLPN</sequence>
<dbReference type="OrthoDB" id="2431000at2759"/>
<dbReference type="Proteomes" id="UP000272942">
    <property type="component" value="Unassembled WGS sequence"/>
</dbReference>
<feature type="region of interest" description="Disordered" evidence="1">
    <location>
        <begin position="1"/>
        <end position="35"/>
    </location>
</feature>
<evidence type="ECO:0000313" key="4">
    <source>
        <dbReference type="WBParaSite" id="ECPE_0001558001-mRNA-1"/>
    </source>
</evidence>
<accession>A0A183B8K5</accession>
<organism evidence="4">
    <name type="scientific">Echinostoma caproni</name>
    <dbReference type="NCBI Taxonomy" id="27848"/>
    <lineage>
        <taxon>Eukaryota</taxon>
        <taxon>Metazoa</taxon>
        <taxon>Spiralia</taxon>
        <taxon>Lophotrochozoa</taxon>
        <taxon>Platyhelminthes</taxon>
        <taxon>Trematoda</taxon>
        <taxon>Digenea</taxon>
        <taxon>Plagiorchiida</taxon>
        <taxon>Echinostomata</taxon>
        <taxon>Echinostomatoidea</taxon>
        <taxon>Echinostomatidae</taxon>
        <taxon>Echinostoma</taxon>
    </lineage>
</organism>
<name>A0A183B8K5_9TREM</name>